<accession>A0A644W875</accession>
<dbReference type="AlphaFoldDB" id="A0A644W875"/>
<proteinExistence type="predicted"/>
<name>A0A644W875_9ZZZZ</name>
<sequence length="57" mass="6453">MASTKEHMEYVARYHGINGVRGRFLLFLSDGKPAVMCQAARGGGDNKRSRKRKDKEK</sequence>
<organism evidence="1">
    <name type="scientific">bioreactor metagenome</name>
    <dbReference type="NCBI Taxonomy" id="1076179"/>
    <lineage>
        <taxon>unclassified sequences</taxon>
        <taxon>metagenomes</taxon>
        <taxon>ecological metagenomes</taxon>
    </lineage>
</organism>
<reference evidence="1" key="1">
    <citation type="submission" date="2019-08" db="EMBL/GenBank/DDBJ databases">
        <authorList>
            <person name="Kucharzyk K."/>
            <person name="Murdoch R.W."/>
            <person name="Higgins S."/>
            <person name="Loffler F."/>
        </authorList>
    </citation>
    <scope>NUCLEOTIDE SEQUENCE</scope>
</reference>
<comment type="caution">
    <text evidence="1">The sequence shown here is derived from an EMBL/GenBank/DDBJ whole genome shotgun (WGS) entry which is preliminary data.</text>
</comment>
<dbReference type="EMBL" id="VSSQ01000628">
    <property type="protein sequence ID" value="MPL98772.1"/>
    <property type="molecule type" value="Genomic_DNA"/>
</dbReference>
<protein>
    <submittedName>
        <fullName evidence="1">Uncharacterized protein</fullName>
    </submittedName>
</protein>
<gene>
    <name evidence="1" type="ORF">SDC9_44981</name>
</gene>
<evidence type="ECO:0000313" key="1">
    <source>
        <dbReference type="EMBL" id="MPL98772.1"/>
    </source>
</evidence>